<dbReference type="PANTHER" id="PTHR43346:SF1">
    <property type="entry name" value="QUERCETIN 2,3-DIOXYGENASE-RELATED"/>
    <property type="match status" value="1"/>
</dbReference>
<keyword evidence="3" id="KW-1185">Reference proteome</keyword>
<dbReference type="CDD" id="cd07008">
    <property type="entry name" value="cupin_yp_001338853-like"/>
    <property type="match status" value="1"/>
</dbReference>
<evidence type="ECO:0000259" key="1">
    <source>
        <dbReference type="Pfam" id="PF07883"/>
    </source>
</evidence>
<dbReference type="InterPro" id="IPR014710">
    <property type="entry name" value="RmlC-like_jellyroll"/>
</dbReference>
<reference evidence="2 3" key="1">
    <citation type="journal article" date="2020" name="ISME J.">
        <title>Comparative genomics reveals insights into cyanobacterial evolution and habitat adaptation.</title>
        <authorList>
            <person name="Chen M.Y."/>
            <person name="Teng W.K."/>
            <person name="Zhao L."/>
            <person name="Hu C.X."/>
            <person name="Zhou Y.K."/>
            <person name="Han B.P."/>
            <person name="Song L.R."/>
            <person name="Shu W.S."/>
        </authorList>
    </citation>
    <scope>NUCLEOTIDE SEQUENCE [LARGE SCALE GENOMIC DNA]</scope>
    <source>
        <strain evidence="2 3">FACHB-1050</strain>
    </source>
</reference>
<accession>A0ABR8CCX4</accession>
<dbReference type="SUPFAM" id="SSF51182">
    <property type="entry name" value="RmlC-like cupins"/>
    <property type="match status" value="1"/>
</dbReference>
<dbReference type="Gene3D" id="2.60.120.10">
    <property type="entry name" value="Jelly Rolls"/>
    <property type="match status" value="1"/>
</dbReference>
<gene>
    <name evidence="2" type="ORF">H6G05_17270</name>
</gene>
<dbReference type="InterPro" id="IPR013096">
    <property type="entry name" value="Cupin_2"/>
</dbReference>
<dbReference type="PANTHER" id="PTHR43346">
    <property type="entry name" value="LIGAND BINDING DOMAIN PROTEIN, PUTATIVE (AFU_ORTHOLOGUE AFUA_6G14370)-RELATED"/>
    <property type="match status" value="1"/>
</dbReference>
<evidence type="ECO:0000313" key="3">
    <source>
        <dbReference type="Proteomes" id="UP000618445"/>
    </source>
</evidence>
<protein>
    <submittedName>
        <fullName evidence="2">Cupin domain-containing protein</fullName>
    </submittedName>
</protein>
<proteinExistence type="predicted"/>
<name>A0ABR8CCX4_9CYAN</name>
<dbReference type="RefSeq" id="WP_190579719.1">
    <property type="nucleotide sequence ID" value="NZ_CAWPQU010000025.1"/>
</dbReference>
<dbReference type="InterPro" id="IPR052538">
    <property type="entry name" value="Flavonoid_dioxygenase-like"/>
</dbReference>
<dbReference type="InterPro" id="IPR011051">
    <property type="entry name" value="RmlC_Cupin_sf"/>
</dbReference>
<dbReference type="Pfam" id="PF07883">
    <property type="entry name" value="Cupin_2"/>
    <property type="match status" value="1"/>
</dbReference>
<comment type="caution">
    <text evidence="2">The sequence shown here is derived from an EMBL/GenBank/DDBJ whole genome shotgun (WGS) entry which is preliminary data.</text>
</comment>
<dbReference type="EMBL" id="JACJQY010000031">
    <property type="protein sequence ID" value="MBD2318593.1"/>
    <property type="molecule type" value="Genomic_DNA"/>
</dbReference>
<sequence length="123" mass="13157">MSNSRIFNSAKFFQETDGEPIRSVVTESPDTVVVAWYIKPNQEIAPHLHPHGQDTWTILQGKGKYYLDQQGTTAAIAAGDIVIAPTGCVHGVFNDGDEPLVFISTVSPATAGYQPVLIGASVS</sequence>
<dbReference type="Proteomes" id="UP000618445">
    <property type="component" value="Unassembled WGS sequence"/>
</dbReference>
<evidence type="ECO:0000313" key="2">
    <source>
        <dbReference type="EMBL" id="MBD2318593.1"/>
    </source>
</evidence>
<organism evidence="2 3">
    <name type="scientific">Phormidium tenue FACHB-1050</name>
    <dbReference type="NCBI Taxonomy" id="2692857"/>
    <lineage>
        <taxon>Bacteria</taxon>
        <taxon>Bacillati</taxon>
        <taxon>Cyanobacteriota</taxon>
        <taxon>Cyanophyceae</taxon>
        <taxon>Oscillatoriophycideae</taxon>
        <taxon>Oscillatoriales</taxon>
        <taxon>Oscillatoriaceae</taxon>
        <taxon>Phormidium</taxon>
    </lineage>
</organism>
<feature type="domain" description="Cupin type-2" evidence="1">
    <location>
        <begin position="37"/>
        <end position="105"/>
    </location>
</feature>